<name>A0A9N9ESQ3_9GLOM</name>
<dbReference type="OrthoDB" id="26569at2759"/>
<evidence type="ECO:0000256" key="2">
    <source>
        <dbReference type="SAM" id="MobiDB-lite"/>
    </source>
</evidence>
<keyword evidence="4" id="KW-1185">Reference proteome</keyword>
<dbReference type="Pfam" id="PF01644">
    <property type="entry name" value="Chitin_synth_1"/>
    <property type="match status" value="1"/>
</dbReference>
<keyword evidence="1" id="KW-0808">Transferase</keyword>
<dbReference type="Proteomes" id="UP000789570">
    <property type="component" value="Unassembled WGS sequence"/>
</dbReference>
<dbReference type="AlphaFoldDB" id="A0A9N9ESQ3"/>
<organism evidence="3 4">
    <name type="scientific">Funneliformis caledonium</name>
    <dbReference type="NCBI Taxonomy" id="1117310"/>
    <lineage>
        <taxon>Eukaryota</taxon>
        <taxon>Fungi</taxon>
        <taxon>Fungi incertae sedis</taxon>
        <taxon>Mucoromycota</taxon>
        <taxon>Glomeromycotina</taxon>
        <taxon>Glomeromycetes</taxon>
        <taxon>Glomerales</taxon>
        <taxon>Glomeraceae</taxon>
        <taxon>Funneliformis</taxon>
    </lineage>
</organism>
<dbReference type="GO" id="GO:0005886">
    <property type="term" value="C:plasma membrane"/>
    <property type="evidence" value="ECO:0007669"/>
    <property type="project" value="UniProtKB-SubCell"/>
</dbReference>
<protein>
    <recommendedName>
        <fullName evidence="1">Chitin synthase</fullName>
        <ecNumber evidence="1">2.4.1.16</ecNumber>
    </recommendedName>
</protein>
<evidence type="ECO:0000313" key="3">
    <source>
        <dbReference type="EMBL" id="CAG8688014.1"/>
    </source>
</evidence>
<keyword evidence="1" id="KW-0328">Glycosyltransferase</keyword>
<accession>A0A9N9ESQ3</accession>
<sequence length="199" mass="22341">MYPNYQQPPQPPVQGFPNVGYDNGGYYNNNNGYDGYNSAPPYHDHQLQRQNSNPNHQALTLNGYQQSYADKRKSIRHVELVNGNLVFDSPVPDKVLQSVKSQTKEFTHMTYTAVTCDPDDFSKTWGKEGWKKVVVVVVADGRNKVNQRVLKVLGAMGVYQEGIMQDSVAGQPVTGHLFEYTSNIMVDNEFNIAGQENPP</sequence>
<gene>
    <name evidence="3" type="ORF">FCALED_LOCUS12805</name>
</gene>
<dbReference type="GO" id="GO:0006031">
    <property type="term" value="P:chitin biosynthetic process"/>
    <property type="evidence" value="ECO:0007669"/>
    <property type="project" value="UniProtKB-UniRule"/>
</dbReference>
<comment type="subcellular location">
    <subcellularLocation>
        <location evidence="1">Cell membrane</location>
        <topology evidence="1">Multi-pass membrane protein</topology>
    </subcellularLocation>
</comment>
<reference evidence="3" key="1">
    <citation type="submission" date="2021-06" db="EMBL/GenBank/DDBJ databases">
        <authorList>
            <person name="Kallberg Y."/>
            <person name="Tangrot J."/>
            <person name="Rosling A."/>
        </authorList>
    </citation>
    <scope>NUCLEOTIDE SEQUENCE</scope>
    <source>
        <strain evidence="3">UK204</strain>
    </source>
</reference>
<keyword evidence="1" id="KW-0472">Membrane</keyword>
<dbReference type="EC" id="2.4.1.16" evidence="1"/>
<proteinExistence type="inferred from homology"/>
<feature type="non-terminal residue" evidence="3">
    <location>
        <position position="1"/>
    </location>
</feature>
<dbReference type="EMBL" id="CAJVPQ010006659">
    <property type="protein sequence ID" value="CAG8688014.1"/>
    <property type="molecule type" value="Genomic_DNA"/>
</dbReference>
<feature type="compositionally biased region" description="Low complexity" evidence="2">
    <location>
        <begin position="15"/>
        <end position="37"/>
    </location>
</feature>
<feature type="region of interest" description="Disordered" evidence="2">
    <location>
        <begin position="1"/>
        <end position="55"/>
    </location>
</feature>
<evidence type="ECO:0000256" key="1">
    <source>
        <dbReference type="RuleBase" id="RU366040"/>
    </source>
</evidence>
<comment type="catalytic activity">
    <reaction evidence="1">
        <text>[(1-&gt;4)-N-acetyl-beta-D-glucosaminyl](n) + UDP-N-acetyl-alpha-D-glucosamine = [(1-&gt;4)-N-acetyl-beta-D-glucosaminyl](n+1) + UDP + H(+)</text>
        <dbReference type="Rhea" id="RHEA:16637"/>
        <dbReference type="Rhea" id="RHEA-COMP:9593"/>
        <dbReference type="Rhea" id="RHEA-COMP:9595"/>
        <dbReference type="ChEBI" id="CHEBI:15378"/>
        <dbReference type="ChEBI" id="CHEBI:17029"/>
        <dbReference type="ChEBI" id="CHEBI:57705"/>
        <dbReference type="ChEBI" id="CHEBI:58223"/>
        <dbReference type="EC" id="2.4.1.16"/>
    </reaction>
</comment>
<comment type="similarity">
    <text evidence="1">Belongs to the chitin synthase family.</text>
</comment>
<feature type="compositionally biased region" description="Pro residues" evidence="2">
    <location>
        <begin position="1"/>
        <end position="14"/>
    </location>
</feature>
<keyword evidence="1" id="KW-0961">Cell wall biogenesis/degradation</keyword>
<comment type="caution">
    <text evidence="3">The sequence shown here is derived from an EMBL/GenBank/DDBJ whole genome shotgun (WGS) entry which is preliminary data.</text>
</comment>
<comment type="function">
    <text evidence="1">Polymerizes chitin, a structural polymer of the cell wall and septum, by transferring the sugar moiety of UDP-GlcNAc to the non-reducing end of the growing chitin polymer.</text>
</comment>
<keyword evidence="1" id="KW-1003">Cell membrane</keyword>
<dbReference type="GO" id="GO:0004100">
    <property type="term" value="F:chitin synthase activity"/>
    <property type="evidence" value="ECO:0007669"/>
    <property type="project" value="UniProtKB-UniRule"/>
</dbReference>
<evidence type="ECO:0000313" key="4">
    <source>
        <dbReference type="Proteomes" id="UP000789570"/>
    </source>
</evidence>
<dbReference type="GO" id="GO:0071555">
    <property type="term" value="P:cell wall organization"/>
    <property type="evidence" value="ECO:0007669"/>
    <property type="project" value="UniProtKB-KW"/>
</dbReference>